<evidence type="ECO:0000259" key="1">
    <source>
        <dbReference type="Pfam" id="PF01243"/>
    </source>
</evidence>
<accession>A0A1Q2MB70</accession>
<sequence>MTPQEMLNRVDIILEDSKAGILSTATADGTPHMRWLTPLILKQRPGCIYAVTAPGSAKTIDIESSPKVEWMLQTRGLTEVVNLKGTVTAVDNPALKSEIFDILGPRLTVFWKANPEKEEFIVLETVIKEGTWFRPMKGIRERVKF</sequence>
<dbReference type="PANTHER" id="PTHR34818">
    <property type="entry name" value="PROTEIN BLI-3"/>
    <property type="match status" value="1"/>
</dbReference>
<evidence type="ECO:0000313" key="2">
    <source>
        <dbReference type="EMBL" id="AQQ69778.1"/>
    </source>
</evidence>
<dbReference type="STRING" id="1851148.SMSP2_00112"/>
<dbReference type="EMBL" id="CP019646">
    <property type="protein sequence ID" value="AQQ69778.1"/>
    <property type="molecule type" value="Genomic_DNA"/>
</dbReference>
<feature type="domain" description="Pyridoxamine 5'-phosphate oxidase N-terminal" evidence="1">
    <location>
        <begin position="13"/>
        <end position="124"/>
    </location>
</feature>
<name>A0A1Q2MB70_9BACT</name>
<keyword evidence="3" id="KW-1185">Reference proteome</keyword>
<dbReference type="PANTHER" id="PTHR34818:SF1">
    <property type="entry name" value="PROTEIN BLI-3"/>
    <property type="match status" value="1"/>
</dbReference>
<dbReference type="OrthoDB" id="369589at2"/>
<evidence type="ECO:0000313" key="3">
    <source>
        <dbReference type="Proteomes" id="UP000188181"/>
    </source>
</evidence>
<dbReference type="InterPro" id="IPR052917">
    <property type="entry name" value="Stress-Dev_Protein"/>
</dbReference>
<dbReference type="RefSeq" id="WP_146682088.1">
    <property type="nucleotide sequence ID" value="NZ_CP019646.1"/>
</dbReference>
<organism evidence="2 3">
    <name type="scientific">Limihaloglobus sulfuriphilus</name>
    <dbReference type="NCBI Taxonomy" id="1851148"/>
    <lineage>
        <taxon>Bacteria</taxon>
        <taxon>Pseudomonadati</taxon>
        <taxon>Planctomycetota</taxon>
        <taxon>Phycisphaerae</taxon>
        <taxon>Sedimentisphaerales</taxon>
        <taxon>Sedimentisphaeraceae</taxon>
        <taxon>Limihaloglobus</taxon>
    </lineage>
</organism>
<dbReference type="InterPro" id="IPR012349">
    <property type="entry name" value="Split_barrel_FMN-bd"/>
</dbReference>
<reference evidence="3" key="1">
    <citation type="submission" date="2017-02" db="EMBL/GenBank/DDBJ databases">
        <title>Comparative genomics and description of representatives of a novel lineage of planctomycetes thriving in anoxic sediments.</title>
        <authorList>
            <person name="Spring S."/>
            <person name="Bunk B."/>
            <person name="Sproer C."/>
        </authorList>
    </citation>
    <scope>NUCLEOTIDE SEQUENCE [LARGE SCALE GENOMIC DNA]</scope>
    <source>
        <strain evidence="3">SM-Chi-D1</strain>
    </source>
</reference>
<gene>
    <name evidence="2" type="ORF">SMSP2_00112</name>
</gene>
<dbReference type="Gene3D" id="2.30.110.10">
    <property type="entry name" value="Electron Transport, Fmn-binding Protein, Chain A"/>
    <property type="match status" value="1"/>
</dbReference>
<protein>
    <submittedName>
        <fullName evidence="2">PPOX class probable F420-dependent enzyme</fullName>
    </submittedName>
</protein>
<proteinExistence type="predicted"/>
<dbReference type="InterPro" id="IPR011576">
    <property type="entry name" value="Pyridox_Oxase_N"/>
</dbReference>
<dbReference type="Proteomes" id="UP000188181">
    <property type="component" value="Chromosome"/>
</dbReference>
<dbReference type="AlphaFoldDB" id="A0A1Q2MB70"/>
<dbReference type="KEGG" id="pbas:SMSP2_00112"/>
<dbReference type="SUPFAM" id="SSF50475">
    <property type="entry name" value="FMN-binding split barrel"/>
    <property type="match status" value="1"/>
</dbReference>
<dbReference type="Pfam" id="PF01243">
    <property type="entry name" value="PNPOx_N"/>
    <property type="match status" value="1"/>
</dbReference>